<keyword evidence="2" id="KW-1185">Reference proteome</keyword>
<evidence type="ECO:0000313" key="2">
    <source>
        <dbReference type="Proteomes" id="UP000823775"/>
    </source>
</evidence>
<feature type="non-terminal residue" evidence="1">
    <location>
        <position position="1"/>
    </location>
</feature>
<dbReference type="Proteomes" id="UP000823775">
    <property type="component" value="Unassembled WGS sequence"/>
</dbReference>
<accession>A0ABS8V6H8</accession>
<reference evidence="1 2" key="1">
    <citation type="journal article" date="2021" name="BMC Genomics">
        <title>Datura genome reveals duplications of psychoactive alkaloid biosynthetic genes and high mutation rate following tissue culture.</title>
        <authorList>
            <person name="Rajewski A."/>
            <person name="Carter-House D."/>
            <person name="Stajich J."/>
            <person name="Litt A."/>
        </authorList>
    </citation>
    <scope>NUCLEOTIDE SEQUENCE [LARGE SCALE GENOMIC DNA]</scope>
    <source>
        <strain evidence="1">AR-01</strain>
    </source>
</reference>
<comment type="caution">
    <text evidence="1">The sequence shown here is derived from an EMBL/GenBank/DDBJ whole genome shotgun (WGS) entry which is preliminary data.</text>
</comment>
<dbReference type="EMBL" id="JACEIK010003475">
    <property type="protein sequence ID" value="MCD9641843.1"/>
    <property type="molecule type" value="Genomic_DNA"/>
</dbReference>
<sequence>VSTANPVVHLNLPQEEMINAQRAKAVRLAEEAQQVDVAWRADAADFVAALVKRNKQNPSLHHGCNTIRNMLFEGSTTNKKLVALEPLFNPFCQLMSNSISQ</sequence>
<proteinExistence type="predicted"/>
<evidence type="ECO:0000313" key="1">
    <source>
        <dbReference type="EMBL" id="MCD9641843.1"/>
    </source>
</evidence>
<gene>
    <name evidence="1" type="ORF">HAX54_028298</name>
</gene>
<feature type="non-terminal residue" evidence="1">
    <location>
        <position position="101"/>
    </location>
</feature>
<protein>
    <submittedName>
        <fullName evidence="1">Uncharacterized protein</fullName>
    </submittedName>
</protein>
<name>A0ABS8V6H8_DATST</name>
<organism evidence="1 2">
    <name type="scientific">Datura stramonium</name>
    <name type="common">Jimsonweed</name>
    <name type="synonym">Common thornapple</name>
    <dbReference type="NCBI Taxonomy" id="4076"/>
    <lineage>
        <taxon>Eukaryota</taxon>
        <taxon>Viridiplantae</taxon>
        <taxon>Streptophyta</taxon>
        <taxon>Embryophyta</taxon>
        <taxon>Tracheophyta</taxon>
        <taxon>Spermatophyta</taxon>
        <taxon>Magnoliopsida</taxon>
        <taxon>eudicotyledons</taxon>
        <taxon>Gunneridae</taxon>
        <taxon>Pentapetalae</taxon>
        <taxon>asterids</taxon>
        <taxon>lamiids</taxon>
        <taxon>Solanales</taxon>
        <taxon>Solanaceae</taxon>
        <taxon>Solanoideae</taxon>
        <taxon>Datureae</taxon>
        <taxon>Datura</taxon>
    </lineage>
</organism>